<proteinExistence type="predicted"/>
<dbReference type="InterPro" id="IPR011335">
    <property type="entry name" value="Restrct_endonuc-II-like"/>
</dbReference>
<dbReference type="AlphaFoldDB" id="A0A7C4CC12"/>
<dbReference type="SUPFAM" id="SSF52980">
    <property type="entry name" value="Restriction endonuclease-like"/>
    <property type="match status" value="1"/>
</dbReference>
<name>A0A7C4CC12_UNCW3</name>
<gene>
    <name evidence="2" type="ORF">ENS41_08630</name>
</gene>
<evidence type="ECO:0000313" key="2">
    <source>
        <dbReference type="EMBL" id="HGK28991.1"/>
    </source>
</evidence>
<dbReference type="EMBL" id="DSUT01000184">
    <property type="protein sequence ID" value="HGK28991.1"/>
    <property type="molecule type" value="Genomic_DNA"/>
</dbReference>
<dbReference type="InterPro" id="IPR011604">
    <property type="entry name" value="PDDEXK-like_dom_sf"/>
</dbReference>
<protein>
    <recommendedName>
        <fullName evidence="1">PD-(D/E)XK endonuclease-like domain-containing protein</fullName>
    </recommendedName>
</protein>
<evidence type="ECO:0000259" key="1">
    <source>
        <dbReference type="Pfam" id="PF12705"/>
    </source>
</evidence>
<reference evidence="2" key="1">
    <citation type="journal article" date="2020" name="mSystems">
        <title>Genome- and Community-Level Interaction Insights into Carbon Utilization and Element Cycling Functions of Hydrothermarchaeota in Hydrothermal Sediment.</title>
        <authorList>
            <person name="Zhou Z."/>
            <person name="Liu Y."/>
            <person name="Xu W."/>
            <person name="Pan J."/>
            <person name="Luo Z.H."/>
            <person name="Li M."/>
        </authorList>
    </citation>
    <scope>NUCLEOTIDE SEQUENCE [LARGE SCALE GENOMIC DNA]</scope>
    <source>
        <strain evidence="2">SpSt-488</strain>
    </source>
</reference>
<dbReference type="Gene3D" id="3.90.320.10">
    <property type="match status" value="1"/>
</dbReference>
<dbReference type="InterPro" id="IPR038726">
    <property type="entry name" value="PDDEXK_AddAB-type"/>
</dbReference>
<dbReference type="Pfam" id="PF12705">
    <property type="entry name" value="PDDEXK_1"/>
    <property type="match status" value="1"/>
</dbReference>
<feature type="domain" description="PD-(D/E)XK endonuclease-like" evidence="1">
    <location>
        <begin position="19"/>
        <end position="159"/>
    </location>
</feature>
<sequence length="183" mass="20614">MSRYAPAELGHTAGSGMLAIGETIHSILESVATASIPPDPEALERETRRLLHLQALPEDQEENTVELILQQLAALRPSPAWDIVLPQPDSFAELPVIFNLEGNWYSGRIDRVILTGNEVRVFDYKTFPVDRDHLSRLSREFYESQLRLYAAACRELFPNRMVSTWLVFTALPEIVRSPLTADG</sequence>
<comment type="caution">
    <text evidence="2">The sequence shown here is derived from an EMBL/GenBank/DDBJ whole genome shotgun (WGS) entry which is preliminary data.</text>
</comment>
<accession>A0A7C4CC12</accession>
<organism evidence="2">
    <name type="scientific">candidate division WOR-3 bacterium</name>
    <dbReference type="NCBI Taxonomy" id="2052148"/>
    <lineage>
        <taxon>Bacteria</taxon>
        <taxon>Bacteria division WOR-3</taxon>
    </lineage>
</organism>